<dbReference type="NCBIfam" id="TIGR01549">
    <property type="entry name" value="HAD-SF-IA-v1"/>
    <property type="match status" value="1"/>
</dbReference>
<dbReference type="NCBIfam" id="TIGR01509">
    <property type="entry name" value="HAD-SF-IA-v3"/>
    <property type="match status" value="1"/>
</dbReference>
<dbReference type="SFLD" id="SFLDS00003">
    <property type="entry name" value="Haloacid_Dehalogenase"/>
    <property type="match status" value="1"/>
</dbReference>
<evidence type="ECO:0000313" key="4">
    <source>
        <dbReference type="EMBL" id="RHW43361.1"/>
    </source>
</evidence>
<dbReference type="EMBL" id="QWEG01000001">
    <property type="protein sequence ID" value="RHW43361.1"/>
    <property type="molecule type" value="Genomic_DNA"/>
</dbReference>
<protein>
    <submittedName>
        <fullName evidence="4">HAD family hydrolase</fullName>
    </submittedName>
</protein>
<reference evidence="4 5" key="1">
    <citation type="journal article" date="2017" name="Int. J. Syst. Evol. Microbiol.">
        <title>Bacillus notoginsengisoli sp. nov., a novel bacterium isolated from the rhizosphere of Panax notoginseng.</title>
        <authorList>
            <person name="Zhang M.Y."/>
            <person name="Cheng J."/>
            <person name="Cai Y."/>
            <person name="Zhang T.Y."/>
            <person name="Wu Y.Y."/>
            <person name="Manikprabhu D."/>
            <person name="Li W.J."/>
            <person name="Zhang Y.X."/>
        </authorList>
    </citation>
    <scope>NUCLEOTIDE SEQUENCE [LARGE SCALE GENOMIC DNA]</scope>
    <source>
        <strain evidence="4 5">JCM 30743</strain>
    </source>
</reference>
<gene>
    <name evidence="4" type="ORF">D1B31_01470</name>
</gene>
<dbReference type="SFLD" id="SFLDG01135">
    <property type="entry name" value="C1.5.6:_HAD__Beta-PGM__Phospha"/>
    <property type="match status" value="1"/>
</dbReference>
<dbReference type="Gene3D" id="3.40.50.1000">
    <property type="entry name" value="HAD superfamily/HAD-like"/>
    <property type="match status" value="1"/>
</dbReference>
<name>A0A417Z0B5_9BACI</name>
<dbReference type="InterPro" id="IPR006439">
    <property type="entry name" value="HAD-SF_hydro_IA"/>
</dbReference>
<dbReference type="InterPro" id="IPR041492">
    <property type="entry name" value="HAD_2"/>
</dbReference>
<dbReference type="GO" id="GO:0005829">
    <property type="term" value="C:cytosol"/>
    <property type="evidence" value="ECO:0007669"/>
    <property type="project" value="TreeGrafter"/>
</dbReference>
<keyword evidence="2" id="KW-0460">Magnesium</keyword>
<accession>A0A417Z0B5</accession>
<dbReference type="OrthoDB" id="9792518at2"/>
<feature type="coiled-coil region" evidence="3">
    <location>
        <begin position="87"/>
        <end position="114"/>
    </location>
</feature>
<dbReference type="PRINTS" id="PR00413">
    <property type="entry name" value="HADHALOGNASE"/>
</dbReference>
<dbReference type="InterPro" id="IPR023214">
    <property type="entry name" value="HAD_sf"/>
</dbReference>
<dbReference type="InterPro" id="IPR050155">
    <property type="entry name" value="HAD-like_hydrolase_sf"/>
</dbReference>
<dbReference type="Proteomes" id="UP000284416">
    <property type="component" value="Unassembled WGS sequence"/>
</dbReference>
<evidence type="ECO:0000256" key="2">
    <source>
        <dbReference type="ARBA" id="ARBA00022842"/>
    </source>
</evidence>
<sequence length="232" mass="26220">MFFLIKLKIQYFDKGCVVIKAIIFDFDGTLADTLPVCFYAFQAVFKEFDNIEINPDEIKAMFGPSETGIIRENLMDSNLDKAIELYYEKYSEKHQDLVNKNEEINDLLLLLKREGYKLGIVTGKASRSLLISLDCLNMNDLFDVIITGDDVSIPKPHPEGLIKALAQLNIKNTDAIFLGDSDADILAGKQANVHTIGVQWLPNYQTLEFGVQPDQMLSNINEFIQALKKLHV</sequence>
<dbReference type="RefSeq" id="WP_118918969.1">
    <property type="nucleotide sequence ID" value="NZ_QWEG01000001.1"/>
</dbReference>
<dbReference type="SFLD" id="SFLDG01129">
    <property type="entry name" value="C1.5:_HAD__Beta-PGM__Phosphata"/>
    <property type="match status" value="1"/>
</dbReference>
<dbReference type="PANTHER" id="PTHR43434">
    <property type="entry name" value="PHOSPHOGLYCOLATE PHOSPHATASE"/>
    <property type="match status" value="1"/>
</dbReference>
<dbReference type="SUPFAM" id="SSF56784">
    <property type="entry name" value="HAD-like"/>
    <property type="match status" value="1"/>
</dbReference>
<dbReference type="AlphaFoldDB" id="A0A417Z0B5"/>
<dbReference type="Pfam" id="PF13419">
    <property type="entry name" value="HAD_2"/>
    <property type="match status" value="1"/>
</dbReference>
<organism evidence="4 5">
    <name type="scientific">Neobacillus notoginsengisoli</name>
    <dbReference type="NCBI Taxonomy" id="1578198"/>
    <lineage>
        <taxon>Bacteria</taxon>
        <taxon>Bacillati</taxon>
        <taxon>Bacillota</taxon>
        <taxon>Bacilli</taxon>
        <taxon>Bacillales</taxon>
        <taxon>Bacillaceae</taxon>
        <taxon>Neobacillus</taxon>
    </lineage>
</organism>
<dbReference type="InterPro" id="IPR036412">
    <property type="entry name" value="HAD-like_sf"/>
</dbReference>
<evidence type="ECO:0000313" key="5">
    <source>
        <dbReference type="Proteomes" id="UP000284416"/>
    </source>
</evidence>
<comment type="caution">
    <text evidence="4">The sequence shown here is derived from an EMBL/GenBank/DDBJ whole genome shotgun (WGS) entry which is preliminary data.</text>
</comment>
<proteinExistence type="predicted"/>
<evidence type="ECO:0000256" key="3">
    <source>
        <dbReference type="SAM" id="Coils"/>
    </source>
</evidence>
<dbReference type="PANTHER" id="PTHR43434:SF26">
    <property type="entry name" value="PYROPHOSPHATASE PPAX"/>
    <property type="match status" value="1"/>
</dbReference>
<dbReference type="InterPro" id="IPR023198">
    <property type="entry name" value="PGP-like_dom2"/>
</dbReference>
<keyword evidence="3" id="KW-0175">Coiled coil</keyword>
<dbReference type="GO" id="GO:0006281">
    <property type="term" value="P:DNA repair"/>
    <property type="evidence" value="ECO:0007669"/>
    <property type="project" value="TreeGrafter"/>
</dbReference>
<keyword evidence="1 4" id="KW-0378">Hydrolase</keyword>
<dbReference type="GO" id="GO:0008967">
    <property type="term" value="F:phosphoglycolate phosphatase activity"/>
    <property type="evidence" value="ECO:0007669"/>
    <property type="project" value="TreeGrafter"/>
</dbReference>
<dbReference type="Gene3D" id="1.10.150.240">
    <property type="entry name" value="Putative phosphatase, domain 2"/>
    <property type="match status" value="1"/>
</dbReference>
<evidence type="ECO:0000256" key="1">
    <source>
        <dbReference type="ARBA" id="ARBA00022801"/>
    </source>
</evidence>
<keyword evidence="5" id="KW-1185">Reference proteome</keyword>